<proteinExistence type="predicted"/>
<keyword evidence="2" id="KW-1185">Reference proteome</keyword>
<protein>
    <submittedName>
        <fullName evidence="1">Uncharacterized protein</fullName>
    </submittedName>
</protein>
<comment type="caution">
    <text evidence="1">The sequence shown here is derived from an EMBL/GenBank/DDBJ whole genome shotgun (WGS) entry which is preliminary data.</text>
</comment>
<organism evidence="1 2">
    <name type="scientific">Chryseobacterium caseinilyticum</name>
    <dbReference type="NCBI Taxonomy" id="2771428"/>
    <lineage>
        <taxon>Bacteria</taxon>
        <taxon>Pseudomonadati</taxon>
        <taxon>Bacteroidota</taxon>
        <taxon>Flavobacteriia</taxon>
        <taxon>Flavobacteriales</taxon>
        <taxon>Weeksellaceae</taxon>
        <taxon>Chryseobacterium group</taxon>
        <taxon>Chryseobacterium</taxon>
    </lineage>
</organism>
<accession>A0ABR8ZEJ4</accession>
<dbReference type="EMBL" id="JACYFS010000004">
    <property type="protein sequence ID" value="MBD8083489.1"/>
    <property type="molecule type" value="Genomic_DNA"/>
</dbReference>
<name>A0ABR8ZEJ4_9FLAO</name>
<dbReference type="RefSeq" id="WP_191737395.1">
    <property type="nucleotide sequence ID" value="NZ_JACYFS010000004.1"/>
</dbReference>
<evidence type="ECO:0000313" key="2">
    <source>
        <dbReference type="Proteomes" id="UP000637299"/>
    </source>
</evidence>
<reference evidence="1 2" key="1">
    <citation type="submission" date="2020-09" db="EMBL/GenBank/DDBJ databases">
        <title>Genome seq and assembly of Chryseobacterium sp.</title>
        <authorList>
            <person name="Chhetri G."/>
        </authorList>
    </citation>
    <scope>NUCLEOTIDE SEQUENCE [LARGE SCALE GENOMIC DNA]</scope>
    <source>
        <strain evidence="1 2">GCR10</strain>
    </source>
</reference>
<evidence type="ECO:0000313" key="1">
    <source>
        <dbReference type="EMBL" id="MBD8083489.1"/>
    </source>
</evidence>
<gene>
    <name evidence="1" type="ORF">IC610_13800</name>
</gene>
<sequence length="199" mass="23513">MINHEELINNINDSCKYLFTSQIFKLEENVLSNSAKTYRIQGNSKALNRKKNDIFEVSVLNWFEDFYLYVEVKFVSNHTFISLSVFKGADNQLNKHQLFRAEWDDYDRDDEIHAQPHWHITTDVAISDNFNNFLGEKEQVTFDVFELSKAEVFDIKNFHFAMLGNWQQDETHIHKISEPAKVSKWLLGVLKHIRVELDV</sequence>
<dbReference type="Proteomes" id="UP000637299">
    <property type="component" value="Unassembled WGS sequence"/>
</dbReference>